<evidence type="ECO:0008006" key="4">
    <source>
        <dbReference type="Google" id="ProtNLM"/>
    </source>
</evidence>
<dbReference type="EMBL" id="KZ345143">
    <property type="protein sequence ID" value="PIO75426.1"/>
    <property type="molecule type" value="Genomic_DNA"/>
</dbReference>
<dbReference type="Pfam" id="PF01026">
    <property type="entry name" value="TatD_DNase"/>
    <property type="match status" value="1"/>
</dbReference>
<dbReference type="InterPro" id="IPR032466">
    <property type="entry name" value="Metal_Hydrolase"/>
</dbReference>
<evidence type="ECO:0000313" key="3">
    <source>
        <dbReference type="Proteomes" id="UP000230423"/>
    </source>
</evidence>
<dbReference type="AlphaFoldDB" id="A0A2G9UZ72"/>
<dbReference type="PANTHER" id="PTHR46363">
    <property type="entry name" value="DEOXYRIBONUCLEASE TATDN2-RELATED"/>
    <property type="match status" value="1"/>
</dbReference>
<protein>
    <recommendedName>
        <fullName evidence="4">Hydrolase, TatD family</fullName>
    </recommendedName>
</protein>
<evidence type="ECO:0000256" key="1">
    <source>
        <dbReference type="ARBA" id="ARBA00009275"/>
    </source>
</evidence>
<dbReference type="Gene3D" id="3.20.20.140">
    <property type="entry name" value="Metal-dependent hydrolases"/>
    <property type="match status" value="1"/>
</dbReference>
<dbReference type="SUPFAM" id="SSF51556">
    <property type="entry name" value="Metallo-dependent hydrolases"/>
    <property type="match status" value="1"/>
</dbReference>
<dbReference type="OrthoDB" id="5850839at2759"/>
<sequence length="117" mass="13226">MENAVLPDVEDEEQPKEVGFFGCIPNFIDPRVFTSGSSQYDPRWIEEQTRDPSVLGTSYGCHPHYADQFKDTKEVFFTQLTIAKEYQLPIIIHCRSGHRGTLDAEASCMEVLNKAVG</sequence>
<dbReference type="Proteomes" id="UP000230423">
    <property type="component" value="Unassembled WGS sequence"/>
</dbReference>
<reference evidence="2 3" key="1">
    <citation type="submission" date="2015-09" db="EMBL/GenBank/DDBJ databases">
        <title>Draft genome of the parasitic nematode Teladorsagia circumcincta isolate WARC Sus (inbred).</title>
        <authorList>
            <person name="Mitreva M."/>
        </authorList>
    </citation>
    <scope>NUCLEOTIDE SEQUENCE [LARGE SCALE GENOMIC DNA]</scope>
    <source>
        <strain evidence="2 3">S</strain>
    </source>
</reference>
<comment type="similarity">
    <text evidence="1">Belongs to the metallo-dependent hydrolases superfamily. TatD-type hydrolase family.</text>
</comment>
<accession>A0A2G9UZ72</accession>
<organism evidence="2 3">
    <name type="scientific">Teladorsagia circumcincta</name>
    <name type="common">Brown stomach worm</name>
    <name type="synonym">Ostertagia circumcincta</name>
    <dbReference type="NCBI Taxonomy" id="45464"/>
    <lineage>
        <taxon>Eukaryota</taxon>
        <taxon>Metazoa</taxon>
        <taxon>Ecdysozoa</taxon>
        <taxon>Nematoda</taxon>
        <taxon>Chromadorea</taxon>
        <taxon>Rhabditida</taxon>
        <taxon>Rhabditina</taxon>
        <taxon>Rhabditomorpha</taxon>
        <taxon>Strongyloidea</taxon>
        <taxon>Trichostrongylidae</taxon>
        <taxon>Teladorsagia</taxon>
    </lineage>
</organism>
<name>A0A2G9UZ72_TELCI</name>
<evidence type="ECO:0000313" key="2">
    <source>
        <dbReference type="EMBL" id="PIO75426.1"/>
    </source>
</evidence>
<proteinExistence type="inferred from homology"/>
<gene>
    <name evidence="2" type="ORF">TELCIR_02521</name>
</gene>
<keyword evidence="3" id="KW-1185">Reference proteome</keyword>
<dbReference type="PANTHER" id="PTHR46363:SF1">
    <property type="entry name" value="DEOXYRIBONUCLEASE TATDN2-RELATED"/>
    <property type="match status" value="1"/>
</dbReference>
<dbReference type="InterPro" id="IPR001130">
    <property type="entry name" value="TatD-like"/>
</dbReference>
<dbReference type="GO" id="GO:0016788">
    <property type="term" value="F:hydrolase activity, acting on ester bonds"/>
    <property type="evidence" value="ECO:0007669"/>
    <property type="project" value="InterPro"/>
</dbReference>